<dbReference type="GO" id="GO:0070899">
    <property type="term" value="P:mitochondrial tRNA wobble uridine modification"/>
    <property type="evidence" value="ECO:0007669"/>
    <property type="project" value="EnsemblFungi"/>
</dbReference>
<dbReference type="GO" id="GO:0030488">
    <property type="term" value="P:tRNA methylation"/>
    <property type="evidence" value="ECO:0007669"/>
    <property type="project" value="TreeGrafter"/>
</dbReference>
<reference evidence="5" key="1">
    <citation type="journal article" date="2014" name="BMC Genomics">
        <title>Genome characteristics reveal the impact of lichenization on lichen-forming fungus Endocarpon pusillum Hedwig (Verrucariales, Ascomycota).</title>
        <authorList>
            <person name="Wang Y.-Y."/>
            <person name="Liu B."/>
            <person name="Zhang X.-Y."/>
            <person name="Zhou Q.-M."/>
            <person name="Zhang T."/>
            <person name="Li H."/>
            <person name="Yu Y.-F."/>
            <person name="Zhang X.-L."/>
            <person name="Hao X.-Y."/>
            <person name="Wang M."/>
            <person name="Wang L."/>
            <person name="Wei J.-C."/>
        </authorList>
    </citation>
    <scope>NUCLEOTIDE SEQUENCE [LARGE SCALE GENOMIC DNA]</scope>
    <source>
        <strain evidence="5">Z07020 / HMAS-L-300199</strain>
    </source>
</reference>
<evidence type="ECO:0000259" key="2">
    <source>
        <dbReference type="Pfam" id="PF10396"/>
    </source>
</evidence>
<dbReference type="Gene3D" id="3.40.50.300">
    <property type="entry name" value="P-loop containing nucleotide triphosphate hydrolases"/>
    <property type="match status" value="1"/>
</dbReference>
<dbReference type="InterPro" id="IPR006073">
    <property type="entry name" value="GTP-bd"/>
</dbReference>
<dbReference type="InterPro" id="IPR005225">
    <property type="entry name" value="Small_GTP-bd"/>
</dbReference>
<dbReference type="Pfam" id="PF01926">
    <property type="entry name" value="MMR_HSR1"/>
    <property type="match status" value="1"/>
</dbReference>
<dbReference type="RefSeq" id="XP_007806163.1">
    <property type="nucleotide sequence ID" value="XM_007807972.1"/>
</dbReference>
<keyword evidence="5" id="KW-1185">Reference proteome</keyword>
<feature type="domain" description="GTP-binding protein TrmE N-terminal" evidence="2">
    <location>
        <begin position="9"/>
        <end position="103"/>
    </location>
</feature>
<feature type="domain" description="G" evidence="1">
    <location>
        <begin position="206"/>
        <end position="341"/>
    </location>
</feature>
<dbReference type="GeneID" id="19240218"/>
<dbReference type="InterPro" id="IPR018948">
    <property type="entry name" value="GTP-bd_TrmE_N"/>
</dbReference>
<dbReference type="OrthoDB" id="188276at2759"/>
<dbReference type="InterPro" id="IPR025867">
    <property type="entry name" value="MnmE_helical"/>
</dbReference>
<dbReference type="CDD" id="cd04164">
    <property type="entry name" value="trmE"/>
    <property type="match status" value="1"/>
</dbReference>
<evidence type="ECO:0000313" key="5">
    <source>
        <dbReference type="Proteomes" id="UP000019373"/>
    </source>
</evidence>
<name>U1HH73_ENDPU</name>
<organism evidence="4 5">
    <name type="scientific">Endocarpon pusillum (strain Z07020 / HMAS-L-300199)</name>
    <name type="common">Lichen-forming fungus</name>
    <dbReference type="NCBI Taxonomy" id="1263415"/>
    <lineage>
        <taxon>Eukaryota</taxon>
        <taxon>Fungi</taxon>
        <taxon>Dikarya</taxon>
        <taxon>Ascomycota</taxon>
        <taxon>Pezizomycotina</taxon>
        <taxon>Eurotiomycetes</taxon>
        <taxon>Chaetothyriomycetidae</taxon>
        <taxon>Verrucariales</taxon>
        <taxon>Verrucariaceae</taxon>
        <taxon>Endocarpon</taxon>
    </lineage>
</organism>
<dbReference type="Pfam" id="PF12631">
    <property type="entry name" value="MnmE_helical"/>
    <property type="match status" value="1"/>
</dbReference>
<sequence>MSPNRPLPRARTATVRRLYDPAALESTHSVIDPAALVLYFPSPYTVTGEDVLELHTHGGPAIVKAVLNAISSNAGASSKDSVVHTVRYADVGEFTKRAFYNNRLNLPQIEALGDALSAETELQRRLAVNGTGNELGERYERWRNLLLYARGELEALIDFSEDQHLDESPAQLIPSVSKQITGLERQISLHIQNASKGELLRSGISIALLGAPNAGKSSLLNRIVGREAAIVSAQAGTTRDIVDVSVDIGGWLCRFGDMAGLRRASWPSSSHNSANPIGAIEKEGMRRAKARALTSDLVVVMLSLEKTMDSCIATLHIDEEVFEAARECERLGKAMIVIINKIDKLQPALTPETEQKLCEEVSTMFPSVSRHLTFLISCLESSIPSNASKDPGNIQGLLGGLQSYFASLTTPSGPNDQNFDKSYWEQSLSVSHRQREYLRQCLQHLDDFLSQTSSQYRFDNNEDLGSGPDIVAAAEHLRYAANCLAKITGKGEAGDVEDILGVVFER</sequence>
<dbReference type="Gene3D" id="1.20.120.430">
    <property type="entry name" value="tRNA modification GTPase MnmE domain 2"/>
    <property type="match status" value="1"/>
</dbReference>
<dbReference type="Proteomes" id="UP000019373">
    <property type="component" value="Unassembled WGS sequence"/>
</dbReference>
<dbReference type="PANTHER" id="PTHR42714">
    <property type="entry name" value="TRNA MODIFICATION GTPASE GTPBP3"/>
    <property type="match status" value="1"/>
</dbReference>
<dbReference type="InterPro" id="IPR027417">
    <property type="entry name" value="P-loop_NTPase"/>
</dbReference>
<evidence type="ECO:0008006" key="6">
    <source>
        <dbReference type="Google" id="ProtNLM"/>
    </source>
</evidence>
<gene>
    <name evidence="4" type="ORF">EPUS_05265</name>
</gene>
<evidence type="ECO:0000259" key="3">
    <source>
        <dbReference type="Pfam" id="PF12631"/>
    </source>
</evidence>
<evidence type="ECO:0000313" key="4">
    <source>
        <dbReference type="EMBL" id="ERF68184.1"/>
    </source>
</evidence>
<accession>U1HH73</accession>
<dbReference type="eggNOG" id="KOG1191">
    <property type="taxonomic scope" value="Eukaryota"/>
</dbReference>
<dbReference type="GO" id="GO:0005525">
    <property type="term" value="F:GTP binding"/>
    <property type="evidence" value="ECO:0007669"/>
    <property type="project" value="InterPro"/>
</dbReference>
<evidence type="ECO:0000259" key="1">
    <source>
        <dbReference type="Pfam" id="PF01926"/>
    </source>
</evidence>
<dbReference type="InterPro" id="IPR031168">
    <property type="entry name" value="G_TrmE"/>
</dbReference>
<dbReference type="InterPro" id="IPR027368">
    <property type="entry name" value="MnmE_dom2"/>
</dbReference>
<dbReference type="PANTHER" id="PTHR42714:SF2">
    <property type="entry name" value="TRNA MODIFICATION GTPASE GTPBP3, MITOCHONDRIAL"/>
    <property type="match status" value="1"/>
</dbReference>
<dbReference type="InterPro" id="IPR027266">
    <property type="entry name" value="TrmE/GcvT-like"/>
</dbReference>
<dbReference type="EMBL" id="KE721527">
    <property type="protein sequence ID" value="ERF68184.1"/>
    <property type="molecule type" value="Genomic_DNA"/>
</dbReference>
<dbReference type="HOGENOM" id="CLU_019624_3_0_1"/>
<dbReference type="CDD" id="cd14858">
    <property type="entry name" value="TrmE_N"/>
    <property type="match status" value="1"/>
</dbReference>
<dbReference type="Pfam" id="PF10396">
    <property type="entry name" value="TrmE_N"/>
    <property type="match status" value="1"/>
</dbReference>
<proteinExistence type="predicted"/>
<feature type="domain" description="MnmE helical" evidence="3">
    <location>
        <begin position="106"/>
        <end position="506"/>
    </location>
</feature>
<dbReference type="SUPFAM" id="SSF52540">
    <property type="entry name" value="P-loop containing nucleoside triphosphate hydrolases"/>
    <property type="match status" value="1"/>
</dbReference>
<dbReference type="OMA" id="VQIGFHI"/>
<protein>
    <recommendedName>
        <fullName evidence="6">Transferase caf17, mitochondrial</fullName>
    </recommendedName>
</protein>
<dbReference type="AlphaFoldDB" id="U1HH73"/>
<dbReference type="Gene3D" id="3.30.1360.120">
    <property type="entry name" value="Probable tRNA modification gtpase trme, domain 1"/>
    <property type="match status" value="1"/>
</dbReference>
<dbReference type="NCBIfam" id="TIGR00231">
    <property type="entry name" value="small_GTP"/>
    <property type="match status" value="1"/>
</dbReference>
<dbReference type="GO" id="GO:0005743">
    <property type="term" value="C:mitochondrial inner membrane"/>
    <property type="evidence" value="ECO:0007669"/>
    <property type="project" value="EnsemblFungi"/>
</dbReference>